<name>A0ABY1VLL9_9ACTO</name>
<gene>
    <name evidence="3" type="ORF">NCTC11535_00463</name>
</gene>
<dbReference type="Proteomes" id="UP000250006">
    <property type="component" value="Unassembled WGS sequence"/>
</dbReference>
<keyword evidence="4" id="KW-1185">Reference proteome</keyword>
<accession>A0ABY1VLL9</accession>
<feature type="region of interest" description="Disordered" evidence="1">
    <location>
        <begin position="1"/>
        <end position="76"/>
    </location>
</feature>
<feature type="compositionally biased region" description="Polar residues" evidence="1">
    <location>
        <begin position="1"/>
        <end position="10"/>
    </location>
</feature>
<reference evidence="3 4" key="1">
    <citation type="submission" date="2018-06" db="EMBL/GenBank/DDBJ databases">
        <authorList>
            <consortium name="Pathogen Informatics"/>
            <person name="Doyle S."/>
        </authorList>
    </citation>
    <scope>NUCLEOTIDE SEQUENCE [LARGE SCALE GENOMIC DNA]</scope>
    <source>
        <strain evidence="3 4">NCTC11535</strain>
    </source>
</reference>
<feature type="compositionally biased region" description="Low complexity" evidence="1">
    <location>
        <begin position="11"/>
        <end position="28"/>
    </location>
</feature>
<feature type="transmembrane region" description="Helical" evidence="2">
    <location>
        <begin position="117"/>
        <end position="135"/>
    </location>
</feature>
<evidence type="ECO:0000256" key="1">
    <source>
        <dbReference type="SAM" id="MobiDB-lite"/>
    </source>
</evidence>
<keyword evidence="2" id="KW-0472">Membrane</keyword>
<evidence type="ECO:0000313" key="3">
    <source>
        <dbReference type="EMBL" id="SPT52809.1"/>
    </source>
</evidence>
<keyword evidence="2" id="KW-1133">Transmembrane helix</keyword>
<organism evidence="3 4">
    <name type="scientific">Actinomyces bovis</name>
    <dbReference type="NCBI Taxonomy" id="1658"/>
    <lineage>
        <taxon>Bacteria</taxon>
        <taxon>Bacillati</taxon>
        <taxon>Actinomycetota</taxon>
        <taxon>Actinomycetes</taxon>
        <taxon>Actinomycetales</taxon>
        <taxon>Actinomycetaceae</taxon>
        <taxon>Actinomyces</taxon>
    </lineage>
</organism>
<proteinExistence type="predicted"/>
<keyword evidence="2" id="KW-0812">Transmembrane</keyword>
<comment type="caution">
    <text evidence="3">The sequence shown here is derived from an EMBL/GenBank/DDBJ whole genome shotgun (WGS) entry which is preliminary data.</text>
</comment>
<sequence>MNTTPASPSALTPEDTSSLSTSPLPQTPDKSATTADPPSPFSAFADPTTVDEKNPKASPAASVSDGVWSANRPTQLAPVPVSTTMRSGTVTWGVFLAVLGVLLIAIGVGMPLDLTKISIGVIGGLGVLLLVLALLPRRKDEAA</sequence>
<evidence type="ECO:0000313" key="4">
    <source>
        <dbReference type="Proteomes" id="UP000250006"/>
    </source>
</evidence>
<feature type="transmembrane region" description="Helical" evidence="2">
    <location>
        <begin position="90"/>
        <end position="111"/>
    </location>
</feature>
<protein>
    <submittedName>
        <fullName evidence="3">Uncharacterized protein</fullName>
    </submittedName>
</protein>
<dbReference type="RefSeq" id="WP_111835762.1">
    <property type="nucleotide sequence ID" value="NZ_UAPQ01000001.1"/>
</dbReference>
<dbReference type="EMBL" id="UAPQ01000001">
    <property type="protein sequence ID" value="SPT52809.1"/>
    <property type="molecule type" value="Genomic_DNA"/>
</dbReference>
<evidence type="ECO:0000256" key="2">
    <source>
        <dbReference type="SAM" id="Phobius"/>
    </source>
</evidence>